<dbReference type="PRINTS" id="PR00927">
    <property type="entry name" value="ADPTRNSLCASE"/>
</dbReference>
<feature type="repeat" description="Solcar" evidence="14">
    <location>
        <begin position="44"/>
        <end position="139"/>
    </location>
</feature>
<evidence type="ECO:0000313" key="17">
    <source>
        <dbReference type="EMBL" id="KAI9178281.1"/>
    </source>
</evidence>
<dbReference type="InterPro" id="IPR002067">
    <property type="entry name" value="MCP"/>
</dbReference>
<evidence type="ECO:0000256" key="13">
    <source>
        <dbReference type="ARBA" id="ARBA00045250"/>
    </source>
</evidence>
<keyword evidence="4 15" id="KW-0813">Transport</keyword>
<dbReference type="Pfam" id="PF00153">
    <property type="entry name" value="Mito_carr"/>
    <property type="match status" value="1"/>
</dbReference>
<dbReference type="GO" id="GO:1990544">
    <property type="term" value="P:mitochondrial ATP transmembrane transport"/>
    <property type="evidence" value="ECO:0007669"/>
    <property type="project" value="InterPro"/>
</dbReference>
<name>A0AAD5IX62_ACENE</name>
<evidence type="ECO:0000256" key="14">
    <source>
        <dbReference type="PROSITE-ProRule" id="PRU00282"/>
    </source>
</evidence>
<evidence type="ECO:0000256" key="11">
    <source>
        <dbReference type="ARBA" id="ARBA00023136"/>
    </source>
</evidence>
<keyword evidence="8" id="KW-0999">Mitochondrion inner membrane</keyword>
<comment type="subunit">
    <text evidence="3 16">Monomer.</text>
</comment>
<dbReference type="GO" id="GO:0005743">
    <property type="term" value="C:mitochondrial inner membrane"/>
    <property type="evidence" value="ECO:0007669"/>
    <property type="project" value="UniProtKB-SubCell"/>
</dbReference>
<comment type="subcellular location">
    <subcellularLocation>
        <location evidence="16">Membrane</location>
        <topology evidence="16">Multi-pass membrane protein</topology>
    </subcellularLocation>
    <subcellularLocation>
        <location evidence="1">Mitochondrion inner membrane</location>
        <topology evidence="1">Multi-pass membrane protein</topology>
    </subcellularLocation>
</comment>
<dbReference type="EMBL" id="JAJSOW010000102">
    <property type="protein sequence ID" value="KAI9178281.1"/>
    <property type="molecule type" value="Genomic_DNA"/>
</dbReference>
<keyword evidence="6 14" id="KW-0812">Transmembrane</keyword>
<evidence type="ECO:0000256" key="5">
    <source>
        <dbReference type="ARBA" id="ARBA00022449"/>
    </source>
</evidence>
<dbReference type="GO" id="GO:0005471">
    <property type="term" value="F:ATP:ADP antiporter activity"/>
    <property type="evidence" value="ECO:0007669"/>
    <property type="project" value="UniProtKB-UniRule"/>
</dbReference>
<dbReference type="Gene3D" id="1.50.40.10">
    <property type="entry name" value="Mitochondrial carrier domain"/>
    <property type="match status" value="1"/>
</dbReference>
<comment type="catalytic activity">
    <reaction evidence="12">
        <text>ADP(in) + ATP(out) = ADP(out) + ATP(in)</text>
        <dbReference type="Rhea" id="RHEA:34999"/>
        <dbReference type="ChEBI" id="CHEBI:30616"/>
        <dbReference type="ChEBI" id="CHEBI:456216"/>
    </reaction>
    <physiologicalReaction direction="left-to-right" evidence="12">
        <dbReference type="Rhea" id="RHEA:35000"/>
    </physiologicalReaction>
</comment>
<evidence type="ECO:0000256" key="15">
    <source>
        <dbReference type="RuleBase" id="RU000488"/>
    </source>
</evidence>
<evidence type="ECO:0000256" key="12">
    <source>
        <dbReference type="ARBA" id="ARBA00024143"/>
    </source>
</evidence>
<dbReference type="PRINTS" id="PR00926">
    <property type="entry name" value="MITOCARRIER"/>
</dbReference>
<evidence type="ECO:0000256" key="16">
    <source>
        <dbReference type="RuleBase" id="RU368008"/>
    </source>
</evidence>
<keyword evidence="11 14" id="KW-0472">Membrane</keyword>
<reference evidence="17" key="2">
    <citation type="submission" date="2023-02" db="EMBL/GenBank/DDBJ databases">
        <authorList>
            <person name="Swenson N.G."/>
            <person name="Wegrzyn J.L."/>
            <person name="Mcevoy S.L."/>
        </authorList>
    </citation>
    <scope>NUCLEOTIDE SEQUENCE</scope>
    <source>
        <strain evidence="17">91603</strain>
        <tissue evidence="17">Leaf</tissue>
    </source>
</reference>
<gene>
    <name evidence="17" type="ORF">LWI28_024715</name>
</gene>
<keyword evidence="10" id="KW-0496">Mitochondrion</keyword>
<dbReference type="InterPro" id="IPR002113">
    <property type="entry name" value="ADT_euk_type"/>
</dbReference>
<evidence type="ECO:0000256" key="4">
    <source>
        <dbReference type="ARBA" id="ARBA00022448"/>
    </source>
</evidence>
<keyword evidence="5" id="KW-0050">Antiport</keyword>
<comment type="function">
    <text evidence="16">Catalyzes the exchange of ADP and ATP across the membrane.</text>
</comment>
<evidence type="ECO:0000256" key="1">
    <source>
        <dbReference type="ARBA" id="ARBA00004448"/>
    </source>
</evidence>
<dbReference type="PROSITE" id="PS50920">
    <property type="entry name" value="SOLCAR"/>
    <property type="match status" value="1"/>
</dbReference>
<keyword evidence="9" id="KW-1133">Transmembrane helix</keyword>
<dbReference type="SUPFAM" id="SSF103506">
    <property type="entry name" value="Mitochondrial carrier"/>
    <property type="match status" value="1"/>
</dbReference>
<dbReference type="PANTHER" id="PTHR45635">
    <property type="entry name" value="ADP,ATP CARRIER PROTEIN 1-RELATED-RELATED"/>
    <property type="match status" value="1"/>
</dbReference>
<accession>A0AAD5IX62</accession>
<evidence type="ECO:0000256" key="3">
    <source>
        <dbReference type="ARBA" id="ARBA00011245"/>
    </source>
</evidence>
<evidence type="ECO:0000256" key="8">
    <source>
        <dbReference type="ARBA" id="ARBA00022792"/>
    </source>
</evidence>
<organism evidence="17 18">
    <name type="scientific">Acer negundo</name>
    <name type="common">Box elder</name>
    <dbReference type="NCBI Taxonomy" id="4023"/>
    <lineage>
        <taxon>Eukaryota</taxon>
        <taxon>Viridiplantae</taxon>
        <taxon>Streptophyta</taxon>
        <taxon>Embryophyta</taxon>
        <taxon>Tracheophyta</taxon>
        <taxon>Spermatophyta</taxon>
        <taxon>Magnoliopsida</taxon>
        <taxon>eudicotyledons</taxon>
        <taxon>Gunneridae</taxon>
        <taxon>Pentapetalae</taxon>
        <taxon>rosids</taxon>
        <taxon>malvids</taxon>
        <taxon>Sapindales</taxon>
        <taxon>Sapindaceae</taxon>
        <taxon>Hippocastanoideae</taxon>
        <taxon>Acereae</taxon>
        <taxon>Acer</taxon>
    </lineage>
</organism>
<protein>
    <recommendedName>
        <fullName evidence="16">ADP/ATP translocase</fullName>
    </recommendedName>
    <alternativeName>
        <fullName evidence="16">ADP,ATP carrier protein</fullName>
    </alternativeName>
</protein>
<dbReference type="PANTHER" id="PTHR45635:SF14">
    <property type="entry name" value="ADP_ATP TRANSLOCASE"/>
    <property type="match status" value="1"/>
</dbReference>
<evidence type="ECO:0000256" key="9">
    <source>
        <dbReference type="ARBA" id="ARBA00022989"/>
    </source>
</evidence>
<dbReference type="AlphaFoldDB" id="A0AAD5IX62"/>
<sequence length="167" mass="18617">MADGSQHPSVFQKIQGQSYFVSRISPNLHSRHCSVTGSYVNGLRSSLHSIKSGHRPGTSVPCFSSAAPIERVKLLIQNQDEMIKSGRLSEPYKGISDCFGRTMKNEGVIALWRGNTANVIRYFPTQALNFAFKDYFKSLFNFKNRDGYWKWFAGNLASGGAAEDTQV</sequence>
<evidence type="ECO:0000313" key="18">
    <source>
        <dbReference type="Proteomes" id="UP001064489"/>
    </source>
</evidence>
<comment type="function">
    <text evidence="13">ADP:ATP antiporter that mediates import of ADP into the mitochondrial matrix for ATP synthesis, and export of ATP out to fuel the cell. Cycles between the cytoplasmic-open state (c-state) and the matrix-open state (m-state): operates by the alternating access mechanism with a single substrate-binding site intermittently exposed to either the cytosolic (c-state) or matrix (m-state) side of the inner mitochondrial membrane.</text>
</comment>
<reference evidence="17" key="1">
    <citation type="journal article" date="2022" name="Plant J.">
        <title>Strategies of tolerance reflected in two North American maple genomes.</title>
        <authorList>
            <person name="McEvoy S.L."/>
            <person name="Sezen U.U."/>
            <person name="Trouern-Trend A."/>
            <person name="McMahon S.M."/>
            <person name="Schaberg P.G."/>
            <person name="Yang J."/>
            <person name="Wegrzyn J.L."/>
            <person name="Swenson N.G."/>
        </authorList>
    </citation>
    <scope>NUCLEOTIDE SEQUENCE</scope>
    <source>
        <strain evidence="17">91603</strain>
    </source>
</reference>
<dbReference type="Proteomes" id="UP001064489">
    <property type="component" value="Chromosome 5"/>
</dbReference>
<evidence type="ECO:0000256" key="6">
    <source>
        <dbReference type="ARBA" id="ARBA00022692"/>
    </source>
</evidence>
<evidence type="ECO:0000256" key="7">
    <source>
        <dbReference type="ARBA" id="ARBA00022737"/>
    </source>
</evidence>
<dbReference type="InterPro" id="IPR023395">
    <property type="entry name" value="MCP_dom_sf"/>
</dbReference>
<dbReference type="GO" id="GO:0140021">
    <property type="term" value="P:mitochondrial ADP transmembrane transport"/>
    <property type="evidence" value="ECO:0007669"/>
    <property type="project" value="InterPro"/>
</dbReference>
<comment type="similarity">
    <text evidence="2 15">Belongs to the mitochondrial carrier (TC 2.A.29) family.</text>
</comment>
<dbReference type="InterPro" id="IPR018108">
    <property type="entry name" value="MCP_transmembrane"/>
</dbReference>
<keyword evidence="7" id="KW-0677">Repeat</keyword>
<evidence type="ECO:0000256" key="2">
    <source>
        <dbReference type="ARBA" id="ARBA00006375"/>
    </source>
</evidence>
<evidence type="ECO:0000256" key="10">
    <source>
        <dbReference type="ARBA" id="ARBA00023128"/>
    </source>
</evidence>
<comment type="caution">
    <text evidence="17">The sequence shown here is derived from an EMBL/GenBank/DDBJ whole genome shotgun (WGS) entry which is preliminary data.</text>
</comment>
<keyword evidence="18" id="KW-1185">Reference proteome</keyword>
<proteinExistence type="inferred from homology"/>